<dbReference type="GO" id="GO:0005737">
    <property type="term" value="C:cytoplasm"/>
    <property type="evidence" value="ECO:0007669"/>
    <property type="project" value="TreeGrafter"/>
</dbReference>
<name>A0A6J7UUI4_9ZZZZ</name>
<dbReference type="InterPro" id="IPR013154">
    <property type="entry name" value="ADH-like_N"/>
</dbReference>
<evidence type="ECO:0000256" key="3">
    <source>
        <dbReference type="ARBA" id="ARBA00022723"/>
    </source>
</evidence>
<dbReference type="SMART" id="SM00829">
    <property type="entry name" value="PKS_ER"/>
    <property type="match status" value="1"/>
</dbReference>
<dbReference type="InterPro" id="IPR011032">
    <property type="entry name" value="GroES-like_sf"/>
</dbReference>
<dbReference type="PANTHER" id="PTHR43161:SF23">
    <property type="entry name" value="(R,R)-BUTANEDIOL DEHYDROGENASE-RELATED"/>
    <property type="match status" value="1"/>
</dbReference>
<accession>A0A6J7UUI4</accession>
<dbReference type="InterPro" id="IPR002328">
    <property type="entry name" value="ADH_Zn_CS"/>
</dbReference>
<dbReference type="Pfam" id="PF08240">
    <property type="entry name" value="ADH_N"/>
    <property type="match status" value="1"/>
</dbReference>
<dbReference type="GO" id="GO:0000721">
    <property type="term" value="F:(R,R)-butanediol dehydrogenase activity"/>
    <property type="evidence" value="ECO:0007669"/>
    <property type="project" value="TreeGrafter"/>
</dbReference>
<comment type="cofactor">
    <cofactor evidence="1">
        <name>Zn(2+)</name>
        <dbReference type="ChEBI" id="CHEBI:29105"/>
    </cofactor>
</comment>
<organism evidence="7">
    <name type="scientific">freshwater metagenome</name>
    <dbReference type="NCBI Taxonomy" id="449393"/>
    <lineage>
        <taxon>unclassified sequences</taxon>
        <taxon>metagenomes</taxon>
        <taxon>ecological metagenomes</taxon>
    </lineage>
</organism>
<dbReference type="PANTHER" id="PTHR43161">
    <property type="entry name" value="SORBITOL DEHYDROGENASE"/>
    <property type="match status" value="1"/>
</dbReference>
<sequence>MQVRVHGPADVRVDQIAEPEPGPADALVRVAACGICGSDLSYIKMGGVAGPGPEPLCLGHEISGTVDWVGPEVSSVHVGDRVVVQAGSSEPISKYGSGGPFGGLTPLLCVTEPDQRLHIVPDHVALDVAAFAEPLAVGMHAVDQAEVQPGEGVVVFGCGPIGLGAVATLVDRGHERVVAVDLSATRRDLALGLGAQAAFDPTTTDIWDELKSLHGTKPFMFGPTAGTAAFIEASGADQVILDVIDNAAVGARLSVVALHYRPIKVSFLTLLMKELTLRGSIEYPARFENSVDLLARRDLSALITHRFGLEQFDEALAVLDGSKDCGKVLIGVDATQW</sequence>
<dbReference type="InterPro" id="IPR020843">
    <property type="entry name" value="ER"/>
</dbReference>
<protein>
    <submittedName>
        <fullName evidence="7">Unannotated protein</fullName>
    </submittedName>
</protein>
<dbReference type="PROSITE" id="PS00059">
    <property type="entry name" value="ADH_ZINC"/>
    <property type="match status" value="1"/>
</dbReference>
<dbReference type="GO" id="GO:0034079">
    <property type="term" value="P:butanediol biosynthetic process"/>
    <property type="evidence" value="ECO:0007669"/>
    <property type="project" value="TreeGrafter"/>
</dbReference>
<reference evidence="7" key="1">
    <citation type="submission" date="2020-05" db="EMBL/GenBank/DDBJ databases">
        <authorList>
            <person name="Chiriac C."/>
            <person name="Salcher M."/>
            <person name="Ghai R."/>
            <person name="Kavagutti S V."/>
        </authorList>
    </citation>
    <scope>NUCLEOTIDE SEQUENCE</scope>
</reference>
<dbReference type="Gene3D" id="3.40.50.720">
    <property type="entry name" value="NAD(P)-binding Rossmann-like Domain"/>
    <property type="match status" value="1"/>
</dbReference>
<dbReference type="SUPFAM" id="SSF50129">
    <property type="entry name" value="GroES-like"/>
    <property type="match status" value="1"/>
</dbReference>
<keyword evidence="5" id="KW-0560">Oxidoreductase</keyword>
<keyword evidence="4" id="KW-0862">Zinc</keyword>
<proteinExistence type="inferred from homology"/>
<dbReference type="InterPro" id="IPR013149">
    <property type="entry name" value="ADH-like_C"/>
</dbReference>
<evidence type="ECO:0000313" key="7">
    <source>
        <dbReference type="EMBL" id="CAB5068772.1"/>
    </source>
</evidence>
<dbReference type="GO" id="GO:0008270">
    <property type="term" value="F:zinc ion binding"/>
    <property type="evidence" value="ECO:0007669"/>
    <property type="project" value="InterPro"/>
</dbReference>
<dbReference type="Pfam" id="PF00107">
    <property type="entry name" value="ADH_zinc_N"/>
    <property type="match status" value="1"/>
</dbReference>
<dbReference type="Gene3D" id="3.90.180.10">
    <property type="entry name" value="Medium-chain alcohol dehydrogenases, catalytic domain"/>
    <property type="match status" value="1"/>
</dbReference>
<dbReference type="AlphaFoldDB" id="A0A6J7UUI4"/>
<dbReference type="EMBL" id="CAFBQW010000226">
    <property type="protein sequence ID" value="CAB5068772.1"/>
    <property type="molecule type" value="Genomic_DNA"/>
</dbReference>
<evidence type="ECO:0000256" key="1">
    <source>
        <dbReference type="ARBA" id="ARBA00001947"/>
    </source>
</evidence>
<evidence type="ECO:0000256" key="2">
    <source>
        <dbReference type="ARBA" id="ARBA00008072"/>
    </source>
</evidence>
<feature type="domain" description="Enoyl reductase (ER)" evidence="6">
    <location>
        <begin position="7"/>
        <end position="330"/>
    </location>
</feature>
<dbReference type="InterPro" id="IPR036291">
    <property type="entry name" value="NAD(P)-bd_dom_sf"/>
</dbReference>
<comment type="similarity">
    <text evidence="2">Belongs to the zinc-containing alcohol dehydrogenase family.</text>
</comment>
<evidence type="ECO:0000256" key="5">
    <source>
        <dbReference type="ARBA" id="ARBA00023002"/>
    </source>
</evidence>
<gene>
    <name evidence="7" type="ORF">UFOPK4354_01638</name>
</gene>
<evidence type="ECO:0000259" key="6">
    <source>
        <dbReference type="SMART" id="SM00829"/>
    </source>
</evidence>
<keyword evidence="3" id="KW-0479">Metal-binding</keyword>
<dbReference type="SUPFAM" id="SSF51735">
    <property type="entry name" value="NAD(P)-binding Rossmann-fold domains"/>
    <property type="match status" value="1"/>
</dbReference>
<evidence type="ECO:0000256" key="4">
    <source>
        <dbReference type="ARBA" id="ARBA00022833"/>
    </source>
</evidence>